<keyword evidence="2" id="KW-0472">Membrane</keyword>
<keyword evidence="2" id="KW-1133">Transmembrane helix</keyword>
<protein>
    <submittedName>
        <fullName evidence="4">Uncharacterized protein</fullName>
    </submittedName>
</protein>
<dbReference type="KEGG" id="abe:ARB_03045"/>
<keyword evidence="2" id="KW-0812">Transmembrane</keyword>
<organism evidence="4 5">
    <name type="scientific">Arthroderma benhamiae (strain ATCC MYA-4681 / CBS 112371)</name>
    <name type="common">Trichophyton mentagrophytes</name>
    <dbReference type="NCBI Taxonomy" id="663331"/>
    <lineage>
        <taxon>Eukaryota</taxon>
        <taxon>Fungi</taxon>
        <taxon>Dikarya</taxon>
        <taxon>Ascomycota</taxon>
        <taxon>Pezizomycotina</taxon>
        <taxon>Eurotiomycetes</taxon>
        <taxon>Eurotiomycetidae</taxon>
        <taxon>Onygenales</taxon>
        <taxon>Arthrodermataceae</taxon>
        <taxon>Trichophyton</taxon>
    </lineage>
</organism>
<feature type="transmembrane region" description="Helical" evidence="2">
    <location>
        <begin position="55"/>
        <end position="75"/>
    </location>
</feature>
<keyword evidence="3" id="KW-0732">Signal</keyword>
<dbReference type="GeneID" id="9525696"/>
<feature type="transmembrane region" description="Helical" evidence="2">
    <location>
        <begin position="96"/>
        <end position="115"/>
    </location>
</feature>
<gene>
    <name evidence="4" type="ORF">ARB_03045</name>
</gene>
<feature type="signal peptide" evidence="3">
    <location>
        <begin position="1"/>
        <end position="16"/>
    </location>
</feature>
<dbReference type="RefSeq" id="XP_003010344.1">
    <property type="nucleotide sequence ID" value="XM_003010298.1"/>
</dbReference>
<keyword evidence="5" id="KW-1185">Reference proteome</keyword>
<dbReference type="EMBL" id="ABSU01000034">
    <property type="protein sequence ID" value="EFE29704.1"/>
    <property type="molecule type" value="Genomic_DNA"/>
</dbReference>
<reference evidence="5" key="1">
    <citation type="journal article" date="2011" name="Genome Biol.">
        <title>Comparative and functional genomics provide insights into the pathogenicity of dermatophytic fungi.</title>
        <authorList>
            <person name="Burmester A."/>
            <person name="Shelest E."/>
            <person name="Gloeckner G."/>
            <person name="Heddergott C."/>
            <person name="Schindler S."/>
            <person name="Staib P."/>
            <person name="Heidel A."/>
            <person name="Felder M."/>
            <person name="Petzold A."/>
            <person name="Szafranski K."/>
            <person name="Feuermann M."/>
            <person name="Pedruzzi I."/>
            <person name="Priebe S."/>
            <person name="Groth M."/>
            <person name="Winkler R."/>
            <person name="Li W."/>
            <person name="Kniemeyer O."/>
            <person name="Schroeckh V."/>
            <person name="Hertweck C."/>
            <person name="Hube B."/>
            <person name="White T.C."/>
            <person name="Platzer M."/>
            <person name="Guthke R."/>
            <person name="Heitman J."/>
            <person name="Woestemeyer J."/>
            <person name="Zipfel P.F."/>
            <person name="Monod M."/>
            <person name="Brakhage A.A."/>
        </authorList>
    </citation>
    <scope>NUCLEOTIDE SEQUENCE [LARGE SCALE GENOMIC DNA]</scope>
    <source>
        <strain evidence="5">ATCC MYA-4681 / CBS 112371</strain>
    </source>
</reference>
<feature type="region of interest" description="Disordered" evidence="1">
    <location>
        <begin position="163"/>
        <end position="182"/>
    </location>
</feature>
<feature type="chain" id="PRO_5003054654" evidence="3">
    <location>
        <begin position="17"/>
        <end position="182"/>
    </location>
</feature>
<dbReference type="AlphaFoldDB" id="D4B3K6"/>
<dbReference type="HOGENOM" id="CLU_1481613_0_0_1"/>
<accession>D4B3K6</accession>
<evidence type="ECO:0000256" key="2">
    <source>
        <dbReference type="SAM" id="Phobius"/>
    </source>
</evidence>
<name>D4B3K6_ARTBC</name>
<dbReference type="Proteomes" id="UP000008866">
    <property type="component" value="Unassembled WGS sequence"/>
</dbReference>
<comment type="caution">
    <text evidence="4">The sequence shown here is derived from an EMBL/GenBank/DDBJ whole genome shotgun (WGS) entry which is preliminary data.</text>
</comment>
<proteinExistence type="predicted"/>
<sequence length="182" mass="20032">MFFFFFLGLRCDETAGRPAAPRQPAFKASPQPPSLGSIPGIIVYQRSSSSLYYHYHHHLLLLLLLQGSASSSSGLMFFRSFTKSKEKARNTKKNRLLFFFSSFLLLLLLLLLPLLSQTGQSQSLSSSPSSSHPLILSPSFIFSLRCLSPLASDPSLSLCPAQLQPTTSPINRPPKKPLPLPA</sequence>
<evidence type="ECO:0000256" key="1">
    <source>
        <dbReference type="SAM" id="MobiDB-lite"/>
    </source>
</evidence>
<evidence type="ECO:0000256" key="3">
    <source>
        <dbReference type="SAM" id="SignalP"/>
    </source>
</evidence>
<evidence type="ECO:0000313" key="5">
    <source>
        <dbReference type="Proteomes" id="UP000008866"/>
    </source>
</evidence>
<evidence type="ECO:0000313" key="4">
    <source>
        <dbReference type="EMBL" id="EFE29704.1"/>
    </source>
</evidence>